<keyword evidence="2" id="KW-0964">Secreted</keyword>
<dbReference type="AlphaFoldDB" id="A0A0A0QSZ6"/>
<feature type="chain" id="PRO_5001976219" evidence="3">
    <location>
        <begin position="20"/>
        <end position="201"/>
    </location>
</feature>
<protein>
    <submittedName>
        <fullName evidence="5">Sodefrin-like factor beta isoform 13</fullName>
    </submittedName>
</protein>
<comment type="subcellular location">
    <subcellularLocation>
        <location evidence="1">Secreted</location>
    </subcellularLocation>
</comment>
<evidence type="ECO:0000256" key="2">
    <source>
        <dbReference type="ARBA" id="ARBA00022525"/>
    </source>
</evidence>
<evidence type="ECO:0000313" key="5">
    <source>
        <dbReference type="EMBL" id="AIT39176.1"/>
    </source>
</evidence>
<dbReference type="PANTHER" id="PTHR20914">
    <property type="entry name" value="LY6/PLAUR DOMAIN-CONTAINING PROTEIN 8"/>
    <property type="match status" value="1"/>
</dbReference>
<organism evidence="5">
    <name type="scientific">Lissotriton vulgaris</name>
    <name type="common">Smooth newt</name>
    <name type="synonym">Triturus vulgaris</name>
    <dbReference type="NCBI Taxonomy" id="8324"/>
    <lineage>
        <taxon>Eukaryota</taxon>
        <taxon>Metazoa</taxon>
        <taxon>Chordata</taxon>
        <taxon>Craniata</taxon>
        <taxon>Vertebrata</taxon>
        <taxon>Euteleostomi</taxon>
        <taxon>Amphibia</taxon>
        <taxon>Batrachia</taxon>
        <taxon>Caudata</taxon>
        <taxon>Salamandroidea</taxon>
        <taxon>Salamandridae</taxon>
        <taxon>Pleurodelinae</taxon>
        <taxon>Lissotriton</taxon>
    </lineage>
</organism>
<proteinExistence type="evidence at transcript level"/>
<evidence type="ECO:0000259" key="4">
    <source>
        <dbReference type="Pfam" id="PF00021"/>
    </source>
</evidence>
<feature type="domain" description="UPAR/Ly6" evidence="4">
    <location>
        <begin position="21"/>
        <end position="104"/>
    </location>
</feature>
<keyword evidence="3" id="KW-0732">Signal</keyword>
<dbReference type="EMBL" id="KM463836">
    <property type="protein sequence ID" value="AIT39176.1"/>
    <property type="molecule type" value="mRNA"/>
</dbReference>
<dbReference type="InterPro" id="IPR045860">
    <property type="entry name" value="Snake_toxin-like_sf"/>
</dbReference>
<dbReference type="InterPro" id="IPR050918">
    <property type="entry name" value="CNF-like_PLA2_Inhibitor"/>
</dbReference>
<feature type="domain" description="UPAR/Ly6" evidence="4">
    <location>
        <begin position="119"/>
        <end position="183"/>
    </location>
</feature>
<dbReference type="SUPFAM" id="SSF57302">
    <property type="entry name" value="Snake toxin-like"/>
    <property type="match status" value="2"/>
</dbReference>
<dbReference type="Pfam" id="PF00021">
    <property type="entry name" value="UPAR_LY6"/>
    <property type="match status" value="2"/>
</dbReference>
<sequence length="201" mass="21466">MRALLAAVTMLQALITGDCLFCEQCFALHNSSCSGIMKQCPPDVTHCMAGLEEETVGSDVILTAFKDCLDPSQKAACGREFSFNAPAASVWTSRACCDSDFCNSGDVKVPPPDNTPNGYICEGCTSDQSAEPCTETEDVQCTGKQNTCGTFRGTVLRPGEAGREYTFKGCVTQDFCKVGIFNLVSTQSNNYGLKCSPALEV</sequence>
<accession>A0A0A0QSZ6</accession>
<dbReference type="GO" id="GO:0005576">
    <property type="term" value="C:extracellular region"/>
    <property type="evidence" value="ECO:0007669"/>
    <property type="project" value="UniProtKB-SubCell"/>
</dbReference>
<name>A0A0A0QSZ6_LISVU</name>
<evidence type="ECO:0000256" key="1">
    <source>
        <dbReference type="ARBA" id="ARBA00004613"/>
    </source>
</evidence>
<gene>
    <name evidence="5" type="primary">Cloa_14</name>
</gene>
<dbReference type="CDD" id="cd23572">
    <property type="entry name" value="TFP_LU_ECD_PINLYP_rpt2"/>
    <property type="match status" value="1"/>
</dbReference>
<dbReference type="InterPro" id="IPR016054">
    <property type="entry name" value="LY6_UPA_recep-like"/>
</dbReference>
<feature type="signal peptide" evidence="3">
    <location>
        <begin position="1"/>
        <end position="19"/>
    </location>
</feature>
<reference evidence="5" key="1">
    <citation type="journal article" date="2014" name="Mol. Biol. Evol.">
        <title>Origin and Diversification of a Salamander Sex Pheromone System.</title>
        <authorList>
            <person name="Janssenswillen S."/>
            <person name="Vandebergh W."/>
            <person name="Treer D."/>
            <person name="Willaert B."/>
            <person name="Maex M."/>
            <person name="Van Bocxlaer I."/>
            <person name="Bossuyt F."/>
        </authorList>
    </citation>
    <scope>NUCLEOTIDE SEQUENCE</scope>
    <source>
        <tissue evidence="5">Cloaca</tissue>
    </source>
</reference>
<evidence type="ECO:0000256" key="3">
    <source>
        <dbReference type="SAM" id="SignalP"/>
    </source>
</evidence>
<dbReference type="Gene3D" id="2.10.60.10">
    <property type="entry name" value="CD59"/>
    <property type="match status" value="2"/>
</dbReference>
<dbReference type="PANTHER" id="PTHR20914:SF9">
    <property type="entry name" value="COILED, ISOFORM A"/>
    <property type="match status" value="1"/>
</dbReference>